<organism evidence="3 4">
    <name type="scientific">Vagococcus salmoninarum</name>
    <dbReference type="NCBI Taxonomy" id="2739"/>
    <lineage>
        <taxon>Bacteria</taxon>
        <taxon>Bacillati</taxon>
        <taxon>Bacillota</taxon>
        <taxon>Bacilli</taxon>
        <taxon>Lactobacillales</taxon>
        <taxon>Enterococcaceae</taxon>
        <taxon>Vagococcus</taxon>
    </lineage>
</organism>
<dbReference type="PROSITE" id="PS50234">
    <property type="entry name" value="VWFA"/>
    <property type="match status" value="1"/>
</dbReference>
<dbReference type="Proteomes" id="UP000287239">
    <property type="component" value="Unassembled WGS sequence"/>
</dbReference>
<reference evidence="3 4" key="1">
    <citation type="submission" date="2017-05" db="EMBL/GenBank/DDBJ databases">
        <title>Vagococcus spp. assemblies.</title>
        <authorList>
            <person name="Gulvik C.A."/>
        </authorList>
    </citation>
    <scope>NUCLEOTIDE SEQUENCE [LARGE SCALE GENOMIC DNA]</scope>
    <source>
        <strain evidence="3 4">NCFB 2777</strain>
    </source>
</reference>
<dbReference type="Pfam" id="PF06458">
    <property type="entry name" value="MucBP"/>
    <property type="match status" value="1"/>
</dbReference>
<proteinExistence type="predicted"/>
<dbReference type="OrthoDB" id="2170803at2"/>
<evidence type="ECO:0000313" key="3">
    <source>
        <dbReference type="EMBL" id="RST91955.1"/>
    </source>
</evidence>
<dbReference type="SUPFAM" id="SSF53300">
    <property type="entry name" value="vWA-like"/>
    <property type="match status" value="1"/>
</dbReference>
<dbReference type="RefSeq" id="WP_126782020.1">
    <property type="nucleotide sequence ID" value="NZ_NGJU01000025.1"/>
</dbReference>
<dbReference type="Gene3D" id="3.10.20.320">
    <property type="entry name" value="Putative peptidoglycan bound protein (lpxtg motif)"/>
    <property type="match status" value="1"/>
</dbReference>
<evidence type="ECO:0000313" key="4">
    <source>
        <dbReference type="Proteomes" id="UP000287239"/>
    </source>
</evidence>
<accession>A0A429ZE77</accession>
<keyword evidence="1" id="KW-0677">Repeat</keyword>
<dbReference type="AlphaFoldDB" id="A0A429ZE77"/>
<sequence>MIISLFIVWNSLSGKIVANELEYSKSLSQWQNWEENSLSQAQEKVQVFLKDELAGTTERPYKDNLNWTEGSLMALDKAYQASLLAENDLGSELGRILLVKTAQKLELRPIRWSPEVILTIRNNYPDQKLNYLVDYFNPGPDGEGIGTVYDVSFVLDWSGSMNNGFAAGVENPRLHGKNMVESLSRKVMREYPGSRIRMLGYNSLANNQGDFTRERDSGWVSSDDDWETKINQTFYNTGNGFENDDVAAFLKDANNMLEGKDTNNPATGLRPGAVPVVVLLSDYQFNNVVDVMNRFKNEVDRFWTIGNRGEQPGIFLPIQYQVSKNNTQAMPVPFTWIQNQTTSGPRKAAGWDSYYVAKNTSPGTAEQTITDKFKGALVVTYDGTNTIELASDSQLSFVKNSLNSPTATEKIGLGNQNMSITNVLVGNNAIGKTDQGNFRLAYTGGITNQVMVSPLTAFRSGQVNFKNSIVPSQRISELPALFEPTAEAGIELYVYQGSGSINNVANYQLSQSIVGTNYQNLGGQGDFLASNKLSSLKYGTTLLKGDAVAILKEKLPTEEFNQLDFTNKLLPTAVSKEITFNATQNNYKVYAEKEIKTASLLAHYIDEGNIVLKQPTSQEVVIGEVYNAESANLSTAGWTLKEALGSPVSGKMTSAGAEVFFIYKRGKVTVETQYLTEVNGVQEPIMPEKIEEYEYDQDYVTDNQENLGLELGYILDPGNQGAAPAGKTGFEDQTILVIYTFTKEKFRKLTRVPDVIDFGENDLITVHSQEIFPTETIKVSIIDQLSSGWDLRLRIAEPLKSLVDDSPLKGEFTFVKANQQPVRIDEVGEVVHQKGVKQIEKVELEWPVVAGQGLIFKQGIGNIKGGYTGSFEWDLVNGL</sequence>
<evidence type="ECO:0000259" key="2">
    <source>
        <dbReference type="PROSITE" id="PS50234"/>
    </source>
</evidence>
<dbReference type="InterPro" id="IPR002035">
    <property type="entry name" value="VWF_A"/>
</dbReference>
<dbReference type="InterPro" id="IPR036465">
    <property type="entry name" value="vWFA_dom_sf"/>
</dbReference>
<dbReference type="Gene3D" id="3.40.50.410">
    <property type="entry name" value="von Willebrand factor, type A domain"/>
    <property type="match status" value="1"/>
</dbReference>
<dbReference type="GeneID" id="98569356"/>
<keyword evidence="4" id="KW-1185">Reference proteome</keyword>
<dbReference type="InterPro" id="IPR009459">
    <property type="entry name" value="MucBP_dom"/>
</dbReference>
<feature type="domain" description="VWFA" evidence="2">
    <location>
        <begin position="150"/>
        <end position="306"/>
    </location>
</feature>
<gene>
    <name evidence="3" type="ORF">CBF35_13485</name>
</gene>
<name>A0A429ZE77_9ENTE</name>
<evidence type="ECO:0000256" key="1">
    <source>
        <dbReference type="ARBA" id="ARBA00022737"/>
    </source>
</evidence>
<protein>
    <recommendedName>
        <fullName evidence="2">VWFA domain-containing protein</fullName>
    </recommendedName>
</protein>
<comment type="caution">
    <text evidence="3">The sequence shown here is derived from an EMBL/GenBank/DDBJ whole genome shotgun (WGS) entry which is preliminary data.</text>
</comment>
<dbReference type="EMBL" id="NGJU01000025">
    <property type="protein sequence ID" value="RST91955.1"/>
    <property type="molecule type" value="Genomic_DNA"/>
</dbReference>